<dbReference type="PANTHER" id="PTHR41775">
    <property type="entry name" value="SECRETED PROTEIN-RELATED"/>
    <property type="match status" value="1"/>
</dbReference>
<organism evidence="3">
    <name type="scientific">marine metagenome</name>
    <dbReference type="NCBI Taxonomy" id="408172"/>
    <lineage>
        <taxon>unclassified sequences</taxon>
        <taxon>metagenomes</taxon>
        <taxon>ecological metagenomes</taxon>
    </lineage>
</organism>
<dbReference type="GO" id="GO:0008233">
    <property type="term" value="F:peptidase activity"/>
    <property type="evidence" value="ECO:0007669"/>
    <property type="project" value="InterPro"/>
</dbReference>
<dbReference type="SUPFAM" id="SSF55486">
    <property type="entry name" value="Metalloproteases ('zincins'), catalytic domain"/>
    <property type="match status" value="1"/>
</dbReference>
<evidence type="ECO:0000313" key="3">
    <source>
        <dbReference type="EMBL" id="SVB00540.1"/>
    </source>
</evidence>
<dbReference type="PANTHER" id="PTHR41775:SF1">
    <property type="entry name" value="PEPTIDASE M6-LIKE DOMAIN-CONTAINING PROTEIN"/>
    <property type="match status" value="1"/>
</dbReference>
<feature type="region of interest" description="Disordered" evidence="1">
    <location>
        <begin position="33"/>
        <end position="56"/>
    </location>
</feature>
<gene>
    <name evidence="3" type="ORF">METZ01_LOCUS153394</name>
</gene>
<feature type="region of interest" description="Disordered" evidence="1">
    <location>
        <begin position="365"/>
        <end position="391"/>
    </location>
</feature>
<reference evidence="3" key="1">
    <citation type="submission" date="2018-05" db="EMBL/GenBank/DDBJ databases">
        <authorList>
            <person name="Lanie J.A."/>
            <person name="Ng W.-L."/>
            <person name="Kazmierczak K.M."/>
            <person name="Andrzejewski T.M."/>
            <person name="Davidsen T.M."/>
            <person name="Wayne K.J."/>
            <person name="Tettelin H."/>
            <person name="Glass J.I."/>
            <person name="Rusch D."/>
            <person name="Podicherti R."/>
            <person name="Tsui H.-C.T."/>
            <person name="Winkler M.E."/>
        </authorList>
    </citation>
    <scope>NUCLEOTIDE SEQUENCE</scope>
</reference>
<evidence type="ECO:0000256" key="1">
    <source>
        <dbReference type="SAM" id="MobiDB-lite"/>
    </source>
</evidence>
<dbReference type="GO" id="GO:0006508">
    <property type="term" value="P:proteolysis"/>
    <property type="evidence" value="ECO:0007669"/>
    <property type="project" value="InterPro"/>
</dbReference>
<dbReference type="EMBL" id="UINC01025273">
    <property type="protein sequence ID" value="SVB00540.1"/>
    <property type="molecule type" value="Genomic_DNA"/>
</dbReference>
<feature type="compositionally biased region" description="Polar residues" evidence="1">
    <location>
        <begin position="369"/>
        <end position="391"/>
    </location>
</feature>
<sequence length="685" mass="75989">MPSSVHGSVRWLLLMLPLLLLFLPSAEAVPELPYDLAPPPPDHAPPQDQSTSPPQLAQREWIGDAHLLVILIQFPDYPADSSHDVAYYEELLFERDNGSMWDFFNENSYGQFNISGTIVPQWLNASENMSYYGEYEFQNSESEGNAQTLVREAVALAQPFVNYSYFDRDDDGNLDHLIIVHSGPTDESNGGGGPAGDDAIWSHRWAISAEYRNGTRISGYTMQGEGTPMGIFGHEFAHDLGLPDLYDTDYSSSGIGHWGMMSGGSWLNGGDTPAQLCAWSKIFLGWVEPALPLAGEGQYNISRVEDNASIMKIPIDGIWGREYFLLENRQNVGYDTYLPGHGLLIWHIDEDGSQSNDAHRRVHLEEADNNNNPKQSSDPWANTTSGFTNISSPDSDDYDGAETQIGVVNISVSGDWMTFELQLPSDLAIMRVGPAWAEVHQPTVLEVVVENTGFEHLNATLVLEGTVERIVEVPWLPPGGKWEWSEAWTPDAWGDYVLEAELLVDDDEPDNNALSHSFSTTVVIIFEEFEKALAWPVANDSLWNTTDTRSYGGESALWCGVGTGYIDDMDDVLLLPPLDLRNFDSAWLDFAHWYRTEANYDGGVVEYSTDGENWTLLEPEDGYSGSASATDGNAFAGGSGGWVEASFNLTSFESVQMRLRFASDFGSVDEGWFIDNLLLHGRPHF</sequence>
<evidence type="ECO:0000259" key="2">
    <source>
        <dbReference type="Pfam" id="PF05547"/>
    </source>
</evidence>
<dbReference type="InterPro" id="IPR008757">
    <property type="entry name" value="Peptidase_M6-like_domain"/>
</dbReference>
<name>A0A382AG55_9ZZZZ</name>
<feature type="domain" description="Peptidase M6-like" evidence="2">
    <location>
        <begin position="90"/>
        <end position="284"/>
    </location>
</feature>
<proteinExistence type="predicted"/>
<feature type="non-terminal residue" evidence="3">
    <location>
        <position position="685"/>
    </location>
</feature>
<dbReference type="NCBIfam" id="TIGR03296">
    <property type="entry name" value="M6dom_TIGR03296"/>
    <property type="match status" value="1"/>
</dbReference>
<dbReference type="AlphaFoldDB" id="A0A382AG55"/>
<protein>
    <recommendedName>
        <fullName evidence="2">Peptidase M6-like domain-containing protein</fullName>
    </recommendedName>
</protein>
<accession>A0A382AG55</accession>
<dbReference type="Gene3D" id="2.60.120.260">
    <property type="entry name" value="Galactose-binding domain-like"/>
    <property type="match status" value="1"/>
</dbReference>
<dbReference type="Pfam" id="PF05547">
    <property type="entry name" value="Peptidase_M6"/>
    <property type="match status" value="1"/>
</dbReference>
<dbReference type="Pfam" id="PF20773">
    <property type="entry name" value="InhA-like_MAM"/>
    <property type="match status" value="1"/>
</dbReference>